<dbReference type="Proteomes" id="UP001064048">
    <property type="component" value="Chromosome 8"/>
</dbReference>
<dbReference type="EMBL" id="CM046108">
    <property type="protein sequence ID" value="KAI8426396.1"/>
    <property type="molecule type" value="Genomic_DNA"/>
</dbReference>
<keyword evidence="2" id="KW-1185">Reference proteome</keyword>
<sequence length="126" mass="14815">MQFLVLLSLLLMLRSGDGLSTFRCLLFKEKCLSHCPRGTHAYHTRCDRDTLSQRTCTFPYVYNLGYTCGWSRCDCNGEKVLDEESWTCVALEECEVIRNRRRMSKKTQQYRKLNLKEDDEESVPNM</sequence>
<evidence type="ECO:0000313" key="1">
    <source>
        <dbReference type="EMBL" id="KAI8426396.1"/>
    </source>
</evidence>
<name>A0ACC0JQF3_CHOFU</name>
<reference evidence="1 2" key="1">
    <citation type="journal article" date="2022" name="Genome Biol. Evol.">
        <title>The Spruce Budworm Genome: Reconstructing the Evolutionary History of Antifreeze Proteins.</title>
        <authorList>
            <person name="Beliveau C."/>
            <person name="Gagne P."/>
            <person name="Picq S."/>
            <person name="Vernygora O."/>
            <person name="Keeling C.I."/>
            <person name="Pinkney K."/>
            <person name="Doucet D."/>
            <person name="Wen F."/>
            <person name="Johnston J.S."/>
            <person name="Maaroufi H."/>
            <person name="Boyle B."/>
            <person name="Laroche J."/>
            <person name="Dewar K."/>
            <person name="Juretic N."/>
            <person name="Blackburn G."/>
            <person name="Nisole A."/>
            <person name="Brunet B."/>
            <person name="Brandao M."/>
            <person name="Lumley L."/>
            <person name="Duan J."/>
            <person name="Quan G."/>
            <person name="Lucarotti C.J."/>
            <person name="Roe A.D."/>
            <person name="Sperling F.A.H."/>
            <person name="Levesque R.C."/>
            <person name="Cusson M."/>
        </authorList>
    </citation>
    <scope>NUCLEOTIDE SEQUENCE [LARGE SCALE GENOMIC DNA]</scope>
    <source>
        <strain evidence="1">Glfc:IPQL:Cfum</strain>
    </source>
</reference>
<accession>A0ACC0JQF3</accession>
<organism evidence="1 2">
    <name type="scientific">Choristoneura fumiferana</name>
    <name type="common">Spruce budworm moth</name>
    <name type="synonym">Archips fumiferana</name>
    <dbReference type="NCBI Taxonomy" id="7141"/>
    <lineage>
        <taxon>Eukaryota</taxon>
        <taxon>Metazoa</taxon>
        <taxon>Ecdysozoa</taxon>
        <taxon>Arthropoda</taxon>
        <taxon>Hexapoda</taxon>
        <taxon>Insecta</taxon>
        <taxon>Pterygota</taxon>
        <taxon>Neoptera</taxon>
        <taxon>Endopterygota</taxon>
        <taxon>Lepidoptera</taxon>
        <taxon>Glossata</taxon>
        <taxon>Ditrysia</taxon>
        <taxon>Tortricoidea</taxon>
        <taxon>Tortricidae</taxon>
        <taxon>Tortricinae</taxon>
        <taxon>Choristoneura</taxon>
    </lineage>
</organism>
<comment type="caution">
    <text evidence="1">The sequence shown here is derived from an EMBL/GenBank/DDBJ whole genome shotgun (WGS) entry which is preliminary data.</text>
</comment>
<evidence type="ECO:0000313" key="2">
    <source>
        <dbReference type="Proteomes" id="UP001064048"/>
    </source>
</evidence>
<proteinExistence type="predicted"/>
<gene>
    <name evidence="1" type="ORF">MSG28_005243</name>
</gene>
<protein>
    <submittedName>
        <fullName evidence="1">Uncharacterized protein</fullName>
    </submittedName>
</protein>